<dbReference type="STRING" id="142842.SAMN02745118_00952"/>
<evidence type="ECO:0000256" key="1">
    <source>
        <dbReference type="ARBA" id="ARBA00004370"/>
    </source>
</evidence>
<evidence type="ECO:0000256" key="6">
    <source>
        <dbReference type="SAM" id="SignalP"/>
    </source>
</evidence>
<dbReference type="RefSeq" id="WP_078809447.1">
    <property type="nucleotide sequence ID" value="NZ_FUWM01000007.1"/>
</dbReference>
<comment type="subcellular location">
    <subcellularLocation>
        <location evidence="1">Membrane</location>
    </subcellularLocation>
</comment>
<dbReference type="Gene3D" id="2.40.160.50">
    <property type="entry name" value="membrane protein fhac: a member of the omp85/tpsb transporter family"/>
    <property type="match status" value="1"/>
</dbReference>
<evidence type="ECO:0000313" key="9">
    <source>
        <dbReference type="Proteomes" id="UP000190625"/>
    </source>
</evidence>
<keyword evidence="5" id="KW-0998">Cell outer membrane</keyword>
<dbReference type="InterPro" id="IPR000184">
    <property type="entry name" value="Bac_surfAg_D15"/>
</dbReference>
<dbReference type="GO" id="GO:0019867">
    <property type="term" value="C:outer membrane"/>
    <property type="evidence" value="ECO:0007669"/>
    <property type="project" value="InterPro"/>
</dbReference>
<dbReference type="OrthoDB" id="9776356at2"/>
<dbReference type="Proteomes" id="UP000190625">
    <property type="component" value="Unassembled WGS sequence"/>
</dbReference>
<organism evidence="8 9">
    <name type="scientific">Selenihalanaerobacter shriftii</name>
    <dbReference type="NCBI Taxonomy" id="142842"/>
    <lineage>
        <taxon>Bacteria</taxon>
        <taxon>Bacillati</taxon>
        <taxon>Bacillota</taxon>
        <taxon>Clostridia</taxon>
        <taxon>Halanaerobiales</taxon>
        <taxon>Halobacteroidaceae</taxon>
        <taxon>Selenihalanaerobacter</taxon>
    </lineage>
</organism>
<dbReference type="InterPro" id="IPR010827">
    <property type="entry name" value="BamA/TamA_POTRA"/>
</dbReference>
<gene>
    <name evidence="8" type="ORF">SAMN02745118_00952</name>
</gene>
<dbReference type="Pfam" id="PF01103">
    <property type="entry name" value="Omp85"/>
    <property type="match status" value="1"/>
</dbReference>
<sequence>MQNRLKILAVVLSLTILLSSFSVVWAASDNGKHSNFITAIEVKGNKKISNEEILKVVKTSIGDQISNQKLQKDLQAIFDLGYFFDVQASFENYKNGVKLIFEVVENPILKKIKIKGNQAISAGKIKEQLKLKTDKMLNTNQLNKNLRKVESYYQEEGYMLAKIEDILMKKDGTLVVTISEGKLAEIKIEGNEKTKDFVIKRKLTMEPGDVFNVKEMKQDLRDIYNLGFFKDIKPKLEKNSTNENSVSLTIEVKERKTGNFGIGAGYSSTDGWLGHIEVQEKNFKGRAQKLGFRWEFGEENTTYELSFFEPWAFGSDTSFGFSIYDRTDEKTGDFSEYAQGSNNEALDYEEQEKGGSITLGHPLGYDIEGYLKYEYDDTSLDGENIPSAALEELEGNTRSLTFSTVRDTRNDVFNPTDGRQDRLSIEYAGQQLGGDTDFTKYQLDLRDYTPAYFFEDNSWAFRFKTGLSDSGLPVNEEYELGGAQTVRGYKDGQFNGDDMILFNAEYRIPIADKFTGVLFTDAGKVWEEGENFNLDNLKKSAGLGVRVSTPVGQIRLDYGFQEEDSRLHFSLGQSF</sequence>
<evidence type="ECO:0000256" key="5">
    <source>
        <dbReference type="ARBA" id="ARBA00023237"/>
    </source>
</evidence>
<feature type="chain" id="PRO_5013046541" evidence="6">
    <location>
        <begin position="27"/>
        <end position="575"/>
    </location>
</feature>
<protein>
    <submittedName>
        <fullName evidence="8">Beta-barrel assembly machine subunit BamA</fullName>
    </submittedName>
</protein>
<keyword evidence="9" id="KW-1185">Reference proteome</keyword>
<keyword evidence="4" id="KW-0472">Membrane</keyword>
<name>A0A1T4KYU3_9FIRM</name>
<dbReference type="Pfam" id="PF07244">
    <property type="entry name" value="POTRA"/>
    <property type="match status" value="3"/>
</dbReference>
<evidence type="ECO:0000256" key="3">
    <source>
        <dbReference type="ARBA" id="ARBA00022729"/>
    </source>
</evidence>
<feature type="signal peptide" evidence="6">
    <location>
        <begin position="1"/>
        <end position="26"/>
    </location>
</feature>
<evidence type="ECO:0000256" key="2">
    <source>
        <dbReference type="ARBA" id="ARBA00022692"/>
    </source>
</evidence>
<proteinExistence type="predicted"/>
<dbReference type="InterPro" id="IPR039910">
    <property type="entry name" value="D15-like"/>
</dbReference>
<evidence type="ECO:0000313" key="8">
    <source>
        <dbReference type="EMBL" id="SJZ47634.1"/>
    </source>
</evidence>
<dbReference type="Gene3D" id="3.10.20.310">
    <property type="entry name" value="membrane protein fhac"/>
    <property type="match status" value="3"/>
</dbReference>
<keyword evidence="2" id="KW-0812">Transmembrane</keyword>
<accession>A0A1T4KYU3</accession>
<dbReference type="PROSITE" id="PS51779">
    <property type="entry name" value="POTRA"/>
    <property type="match status" value="2"/>
</dbReference>
<dbReference type="AlphaFoldDB" id="A0A1T4KYU3"/>
<dbReference type="InterPro" id="IPR034746">
    <property type="entry name" value="POTRA"/>
</dbReference>
<feature type="domain" description="POTRA" evidence="7">
    <location>
        <begin position="107"/>
        <end position="181"/>
    </location>
</feature>
<dbReference type="PANTHER" id="PTHR12815">
    <property type="entry name" value="SORTING AND ASSEMBLY MACHINERY SAMM50 PROTEIN FAMILY MEMBER"/>
    <property type="match status" value="1"/>
</dbReference>
<feature type="domain" description="POTRA" evidence="7">
    <location>
        <begin position="35"/>
        <end position="106"/>
    </location>
</feature>
<dbReference type="EMBL" id="FUWM01000007">
    <property type="protein sequence ID" value="SJZ47634.1"/>
    <property type="molecule type" value="Genomic_DNA"/>
</dbReference>
<dbReference type="PANTHER" id="PTHR12815:SF47">
    <property type="entry name" value="TRANSLOCATION AND ASSEMBLY MODULE SUBUNIT TAMA"/>
    <property type="match status" value="1"/>
</dbReference>
<evidence type="ECO:0000259" key="7">
    <source>
        <dbReference type="PROSITE" id="PS51779"/>
    </source>
</evidence>
<reference evidence="9" key="1">
    <citation type="submission" date="2017-02" db="EMBL/GenBank/DDBJ databases">
        <authorList>
            <person name="Varghese N."/>
            <person name="Submissions S."/>
        </authorList>
    </citation>
    <scope>NUCLEOTIDE SEQUENCE [LARGE SCALE GENOMIC DNA]</scope>
    <source>
        <strain evidence="9">ATCC BAA-73</strain>
    </source>
</reference>
<evidence type="ECO:0000256" key="4">
    <source>
        <dbReference type="ARBA" id="ARBA00023136"/>
    </source>
</evidence>
<keyword evidence="3 6" id="KW-0732">Signal</keyword>